<evidence type="ECO:0000313" key="2">
    <source>
        <dbReference type="Proteomes" id="UP000221165"/>
    </source>
</evidence>
<protein>
    <submittedName>
        <fullName evidence="1">Uncharacterized protein</fullName>
    </submittedName>
</protein>
<name>A0A2C6JFM2_9APIC</name>
<keyword evidence="2" id="KW-1185">Reference proteome</keyword>
<organism evidence="1 2">
    <name type="scientific">Cystoisospora suis</name>
    <dbReference type="NCBI Taxonomy" id="483139"/>
    <lineage>
        <taxon>Eukaryota</taxon>
        <taxon>Sar</taxon>
        <taxon>Alveolata</taxon>
        <taxon>Apicomplexa</taxon>
        <taxon>Conoidasida</taxon>
        <taxon>Coccidia</taxon>
        <taxon>Eucoccidiorida</taxon>
        <taxon>Eimeriorina</taxon>
        <taxon>Sarcocystidae</taxon>
        <taxon>Cystoisospora</taxon>
    </lineage>
</organism>
<accession>A0A2C6JFM2</accession>
<dbReference type="EMBL" id="MIGC01005936">
    <property type="protein sequence ID" value="PHJ16451.1"/>
    <property type="molecule type" value="Genomic_DNA"/>
</dbReference>
<evidence type="ECO:0000313" key="1">
    <source>
        <dbReference type="EMBL" id="PHJ16451.1"/>
    </source>
</evidence>
<feature type="non-terminal residue" evidence="1">
    <location>
        <position position="33"/>
    </location>
</feature>
<proteinExistence type="predicted"/>
<gene>
    <name evidence="1" type="ORF">CSUI_009730</name>
</gene>
<dbReference type="Proteomes" id="UP000221165">
    <property type="component" value="Unassembled WGS sequence"/>
</dbReference>
<dbReference type="RefSeq" id="XP_067918180.1">
    <property type="nucleotide sequence ID" value="XM_068069841.1"/>
</dbReference>
<dbReference type="AlphaFoldDB" id="A0A2C6JFM2"/>
<dbReference type="VEuPathDB" id="ToxoDB:CSUI_009730"/>
<sequence>MVHVQLTRGSLAEGISHSQAELDCKGVRARIPA</sequence>
<reference evidence="1 2" key="1">
    <citation type="journal article" date="2017" name="Int. J. Parasitol.">
        <title>The genome of the protozoan parasite Cystoisospora suis and a reverse vaccinology approach to identify vaccine candidates.</title>
        <authorList>
            <person name="Palmieri N."/>
            <person name="Shrestha A."/>
            <person name="Ruttkowski B."/>
            <person name="Beck T."/>
            <person name="Vogl C."/>
            <person name="Tomley F."/>
            <person name="Blake D.P."/>
            <person name="Joachim A."/>
        </authorList>
    </citation>
    <scope>NUCLEOTIDE SEQUENCE [LARGE SCALE GENOMIC DNA]</scope>
    <source>
        <strain evidence="1 2">Wien I</strain>
    </source>
</reference>
<dbReference type="GeneID" id="94433052"/>
<comment type="caution">
    <text evidence="1">The sequence shown here is derived from an EMBL/GenBank/DDBJ whole genome shotgun (WGS) entry which is preliminary data.</text>
</comment>